<evidence type="ECO:0000259" key="5">
    <source>
        <dbReference type="PROSITE" id="PS50893"/>
    </source>
</evidence>
<dbReference type="InterPro" id="IPR050763">
    <property type="entry name" value="ABC_transporter_ATP-binding"/>
</dbReference>
<protein>
    <submittedName>
        <fullName evidence="6">ABC-2 type transport system ATP-binding protein</fullName>
    </submittedName>
</protein>
<evidence type="ECO:0000256" key="1">
    <source>
        <dbReference type="ARBA" id="ARBA00005417"/>
    </source>
</evidence>
<dbReference type="Pfam" id="PF13732">
    <property type="entry name" value="DrrA1-3_C"/>
    <property type="match status" value="1"/>
</dbReference>
<accession>A0A1M6E3P2</accession>
<keyword evidence="7" id="KW-1185">Reference proteome</keyword>
<proteinExistence type="inferred from homology"/>
<dbReference type="PROSITE" id="PS50893">
    <property type="entry name" value="ABC_TRANSPORTER_2"/>
    <property type="match status" value="1"/>
</dbReference>
<evidence type="ECO:0000313" key="6">
    <source>
        <dbReference type="EMBL" id="SHI80164.1"/>
    </source>
</evidence>
<evidence type="ECO:0000256" key="2">
    <source>
        <dbReference type="ARBA" id="ARBA00022448"/>
    </source>
</evidence>
<keyword evidence="3" id="KW-0547">Nucleotide-binding</keyword>
<dbReference type="Pfam" id="PF00005">
    <property type="entry name" value="ABC_tran"/>
    <property type="match status" value="1"/>
</dbReference>
<dbReference type="InterPro" id="IPR027417">
    <property type="entry name" value="P-loop_NTPase"/>
</dbReference>
<dbReference type="SUPFAM" id="SSF52540">
    <property type="entry name" value="P-loop containing nucleoside triphosphate hydrolases"/>
    <property type="match status" value="1"/>
</dbReference>
<dbReference type="InterPro" id="IPR003593">
    <property type="entry name" value="AAA+_ATPase"/>
</dbReference>
<keyword evidence="4 6" id="KW-0067">ATP-binding</keyword>
<dbReference type="GO" id="GO:0005524">
    <property type="term" value="F:ATP binding"/>
    <property type="evidence" value="ECO:0007669"/>
    <property type="project" value="UniProtKB-KW"/>
</dbReference>
<dbReference type="AlphaFoldDB" id="A0A1M6E3P2"/>
<dbReference type="InterPro" id="IPR025302">
    <property type="entry name" value="DrrA1/2-like_C"/>
</dbReference>
<dbReference type="Gene3D" id="3.40.50.300">
    <property type="entry name" value="P-loop containing nucleotide triphosphate hydrolases"/>
    <property type="match status" value="1"/>
</dbReference>
<dbReference type="InterPro" id="IPR003439">
    <property type="entry name" value="ABC_transporter-like_ATP-bd"/>
</dbReference>
<comment type="similarity">
    <text evidence="1">Belongs to the ABC transporter superfamily.</text>
</comment>
<feature type="domain" description="ABC transporter" evidence="5">
    <location>
        <begin position="3"/>
        <end position="240"/>
    </location>
</feature>
<evidence type="ECO:0000313" key="7">
    <source>
        <dbReference type="Proteomes" id="UP000184278"/>
    </source>
</evidence>
<keyword evidence="2" id="KW-0813">Transport</keyword>
<name>A0A1M6E3P2_BUTFI</name>
<dbReference type="PANTHER" id="PTHR42711:SF5">
    <property type="entry name" value="ABC TRANSPORTER ATP-BINDING PROTEIN NATA"/>
    <property type="match status" value="1"/>
</dbReference>
<dbReference type="PANTHER" id="PTHR42711">
    <property type="entry name" value="ABC TRANSPORTER ATP-BINDING PROTEIN"/>
    <property type="match status" value="1"/>
</dbReference>
<dbReference type="OrthoDB" id="9801987at2"/>
<evidence type="ECO:0000256" key="4">
    <source>
        <dbReference type="ARBA" id="ARBA00022840"/>
    </source>
</evidence>
<dbReference type="STRING" id="1121131.SAMN02745229_03652"/>
<dbReference type="RefSeq" id="WP_073389895.1">
    <property type="nucleotide sequence ID" value="NZ_FQXK01000041.1"/>
</dbReference>
<dbReference type="GeneID" id="89508247"/>
<dbReference type="Proteomes" id="UP000184278">
    <property type="component" value="Unassembled WGS sequence"/>
</dbReference>
<gene>
    <name evidence="6" type="ORF">SAMN02745229_03652</name>
</gene>
<organism evidence="6 7">
    <name type="scientific">Butyrivibrio fibrisolvens DSM 3071</name>
    <dbReference type="NCBI Taxonomy" id="1121131"/>
    <lineage>
        <taxon>Bacteria</taxon>
        <taxon>Bacillati</taxon>
        <taxon>Bacillota</taxon>
        <taxon>Clostridia</taxon>
        <taxon>Lachnospirales</taxon>
        <taxon>Lachnospiraceae</taxon>
        <taxon>Butyrivibrio</taxon>
    </lineage>
</organism>
<reference evidence="7" key="1">
    <citation type="submission" date="2016-11" db="EMBL/GenBank/DDBJ databases">
        <authorList>
            <person name="Varghese N."/>
            <person name="Submissions S."/>
        </authorList>
    </citation>
    <scope>NUCLEOTIDE SEQUENCE [LARGE SCALE GENOMIC DNA]</scope>
    <source>
        <strain evidence="7">DSM 3071</strain>
    </source>
</reference>
<sequence length="327" mass="36725">MAFEVKHLQKRFGDKQAVEDLSFELKEPGVYALLGTNGAGKSTSIRMMLGILAKDHGDVLLNGEAFDTRKVNVGYLAEERGLYPKYPIMDQLLYFASLKGLSADDAMDKIKYWGDRLKVNEYLFPERKKGKKFKPTLADQLSKGNQQKIQLMAALISDPEFLILDEPLSGLDPVNTDLFKSVIREEIDKKKYIIMSSHQMPVIEEFCEDITILTRGKAVVQGNLNEIKKSYGRVNLFVKCDEDISDTIQTLGIKVQSDTPAGIQLKVKSEDEARNLLKQLSDTNKTIVRFELREPSLHEIFIESVGEGAEADDQDIAGTNAEEKVSE</sequence>
<dbReference type="EMBL" id="FQXK01000041">
    <property type="protein sequence ID" value="SHI80164.1"/>
    <property type="molecule type" value="Genomic_DNA"/>
</dbReference>
<evidence type="ECO:0000256" key="3">
    <source>
        <dbReference type="ARBA" id="ARBA00022741"/>
    </source>
</evidence>
<dbReference type="SMART" id="SM00382">
    <property type="entry name" value="AAA"/>
    <property type="match status" value="1"/>
</dbReference>
<dbReference type="GO" id="GO:0016887">
    <property type="term" value="F:ATP hydrolysis activity"/>
    <property type="evidence" value="ECO:0007669"/>
    <property type="project" value="InterPro"/>
</dbReference>